<feature type="non-terminal residue" evidence="1">
    <location>
        <position position="1"/>
    </location>
</feature>
<accession>C5LCP1</accession>
<protein>
    <submittedName>
        <fullName evidence="1">Uncharacterized protein</fullName>
    </submittedName>
</protein>
<dbReference type="GeneID" id="9042927"/>
<sequence length="57" mass="6215">QPRETSKVSTPLCPDVASSKPGAAMRLLKGLMRWGKATSHITRKDNERAAQRAAIIL</sequence>
<feature type="non-terminal residue" evidence="1">
    <location>
        <position position="57"/>
    </location>
</feature>
<dbReference type="Proteomes" id="UP000007800">
    <property type="component" value="Unassembled WGS sequence"/>
</dbReference>
<evidence type="ECO:0000313" key="2">
    <source>
        <dbReference type="Proteomes" id="UP000007800"/>
    </source>
</evidence>
<proteinExistence type="predicted"/>
<reference evidence="1 2" key="1">
    <citation type="submission" date="2008-07" db="EMBL/GenBank/DDBJ databases">
        <authorList>
            <person name="El-Sayed N."/>
            <person name="Caler E."/>
            <person name="Inman J."/>
            <person name="Amedeo P."/>
            <person name="Hass B."/>
            <person name="Wortman J."/>
        </authorList>
    </citation>
    <scope>NUCLEOTIDE SEQUENCE [LARGE SCALE GENOMIC DNA]</scope>
    <source>
        <strain evidence="2">ATCC 50983 / TXsc</strain>
    </source>
</reference>
<dbReference type="RefSeq" id="XP_002773908.1">
    <property type="nucleotide sequence ID" value="XM_002773862.1"/>
</dbReference>
<evidence type="ECO:0000313" key="1">
    <source>
        <dbReference type="EMBL" id="EER05724.1"/>
    </source>
</evidence>
<name>C5LCP1_PERM5</name>
<keyword evidence="2" id="KW-1185">Reference proteome</keyword>
<gene>
    <name evidence="1" type="ORF">Pmar_PMAR011772</name>
</gene>
<dbReference type="InParanoid" id="C5LCP1"/>
<dbReference type="EMBL" id="GG680918">
    <property type="protein sequence ID" value="EER05724.1"/>
    <property type="molecule type" value="Genomic_DNA"/>
</dbReference>
<organism evidence="2">
    <name type="scientific">Perkinsus marinus (strain ATCC 50983 / TXsc)</name>
    <dbReference type="NCBI Taxonomy" id="423536"/>
    <lineage>
        <taxon>Eukaryota</taxon>
        <taxon>Sar</taxon>
        <taxon>Alveolata</taxon>
        <taxon>Perkinsozoa</taxon>
        <taxon>Perkinsea</taxon>
        <taxon>Perkinsida</taxon>
        <taxon>Perkinsidae</taxon>
        <taxon>Perkinsus</taxon>
    </lineage>
</organism>
<dbReference type="AlphaFoldDB" id="C5LCP1"/>